<accession>A0ABD5Q556</accession>
<sequence length="196" mass="20119">MDRRKFLIGAGSLAAGSAAAMGTGAFTSVSADRTVDVALASDNSAFLQITKARDDSGNVKANAKDYVENLSSGGLKLDLTSTDNGGQGLNKNAETIFDDLFDITNQGTQDVRVYVKNIPSGMSVYSEDGEKGGTLNYNNQTIPSEAPVLSPGDTLEDVGVIVRDPQSVASSDESMTIVATNGLAGPDGDSSDGSGV</sequence>
<dbReference type="RefSeq" id="WP_254268576.1">
    <property type="nucleotide sequence ID" value="NZ_CP100400.1"/>
</dbReference>
<dbReference type="AlphaFoldDB" id="A0ABD5Q556"/>
<evidence type="ECO:0000313" key="2">
    <source>
        <dbReference type="Proteomes" id="UP001595945"/>
    </source>
</evidence>
<organism evidence="1 2">
    <name type="scientific">Halorussus aquaticus</name>
    <dbReference type="NCBI Taxonomy" id="2953748"/>
    <lineage>
        <taxon>Archaea</taxon>
        <taxon>Methanobacteriati</taxon>
        <taxon>Methanobacteriota</taxon>
        <taxon>Stenosarchaea group</taxon>
        <taxon>Halobacteria</taxon>
        <taxon>Halobacteriales</taxon>
        <taxon>Haladaptataceae</taxon>
        <taxon>Halorussus</taxon>
    </lineage>
</organism>
<evidence type="ECO:0008006" key="3">
    <source>
        <dbReference type="Google" id="ProtNLM"/>
    </source>
</evidence>
<evidence type="ECO:0000313" key="1">
    <source>
        <dbReference type="EMBL" id="MFC4825795.1"/>
    </source>
</evidence>
<reference evidence="1 2" key="1">
    <citation type="journal article" date="2019" name="Int. J. Syst. Evol. Microbiol.">
        <title>The Global Catalogue of Microorganisms (GCM) 10K type strain sequencing project: providing services to taxonomists for standard genome sequencing and annotation.</title>
        <authorList>
            <consortium name="The Broad Institute Genomics Platform"/>
            <consortium name="The Broad Institute Genome Sequencing Center for Infectious Disease"/>
            <person name="Wu L."/>
            <person name="Ma J."/>
        </authorList>
    </citation>
    <scope>NUCLEOTIDE SEQUENCE [LARGE SCALE GENOMIC DNA]</scope>
    <source>
        <strain evidence="1 2">XZYJ18</strain>
    </source>
</reference>
<comment type="caution">
    <text evidence="1">The sequence shown here is derived from an EMBL/GenBank/DDBJ whole genome shotgun (WGS) entry which is preliminary data.</text>
</comment>
<proteinExistence type="predicted"/>
<name>A0ABD5Q556_9EURY</name>
<dbReference type="Proteomes" id="UP001595945">
    <property type="component" value="Unassembled WGS sequence"/>
</dbReference>
<keyword evidence="2" id="KW-1185">Reference proteome</keyword>
<protein>
    <recommendedName>
        <fullName evidence="3">DUF1102 domain-containing protein</fullName>
    </recommendedName>
</protein>
<dbReference type="EMBL" id="JBHSHT010000002">
    <property type="protein sequence ID" value="MFC4825795.1"/>
    <property type="molecule type" value="Genomic_DNA"/>
</dbReference>
<dbReference type="GeneID" id="73043478"/>
<gene>
    <name evidence="1" type="ORF">ACFO9K_16185</name>
</gene>